<protein>
    <recommendedName>
        <fullName evidence="3">SCP domain-containing protein</fullName>
    </recommendedName>
</protein>
<evidence type="ECO:0000256" key="1">
    <source>
        <dbReference type="SAM" id="MobiDB-lite"/>
    </source>
</evidence>
<dbReference type="EMBL" id="CATQJL010000305">
    <property type="protein sequence ID" value="CAJ0601529.1"/>
    <property type="molecule type" value="Genomic_DNA"/>
</dbReference>
<feature type="region of interest" description="Disordered" evidence="1">
    <location>
        <begin position="229"/>
        <end position="254"/>
    </location>
</feature>
<keyword evidence="2" id="KW-0732">Signal</keyword>
<feature type="domain" description="SCP" evidence="3">
    <location>
        <begin position="35"/>
        <end position="192"/>
    </location>
</feature>
<dbReference type="InterPro" id="IPR014044">
    <property type="entry name" value="CAP_dom"/>
</dbReference>
<reference evidence="4" key="1">
    <citation type="submission" date="2023-07" db="EMBL/GenBank/DDBJ databases">
        <authorList>
            <consortium name="CYATHOMIX"/>
        </authorList>
    </citation>
    <scope>NUCLEOTIDE SEQUENCE</scope>
    <source>
        <strain evidence="4">N/A</strain>
    </source>
</reference>
<accession>A0AA36H0L8</accession>
<dbReference type="Proteomes" id="UP001176961">
    <property type="component" value="Unassembled WGS sequence"/>
</dbReference>
<dbReference type="Pfam" id="PF00188">
    <property type="entry name" value="CAP"/>
    <property type="match status" value="2"/>
</dbReference>
<evidence type="ECO:0000313" key="5">
    <source>
        <dbReference type="Proteomes" id="UP001176961"/>
    </source>
</evidence>
<dbReference type="SMART" id="SM00198">
    <property type="entry name" value="SCP"/>
    <property type="match status" value="2"/>
</dbReference>
<feature type="domain" description="SCP" evidence="3">
    <location>
        <begin position="299"/>
        <end position="458"/>
    </location>
</feature>
<gene>
    <name evidence="4" type="ORF">CYNAS_LOCUS13512</name>
</gene>
<organism evidence="4 5">
    <name type="scientific">Cylicocyclus nassatus</name>
    <name type="common">Nematode worm</name>
    <dbReference type="NCBI Taxonomy" id="53992"/>
    <lineage>
        <taxon>Eukaryota</taxon>
        <taxon>Metazoa</taxon>
        <taxon>Ecdysozoa</taxon>
        <taxon>Nematoda</taxon>
        <taxon>Chromadorea</taxon>
        <taxon>Rhabditida</taxon>
        <taxon>Rhabditina</taxon>
        <taxon>Rhabditomorpha</taxon>
        <taxon>Strongyloidea</taxon>
        <taxon>Strongylidae</taxon>
        <taxon>Cylicocyclus</taxon>
    </lineage>
</organism>
<keyword evidence="5" id="KW-1185">Reference proteome</keyword>
<evidence type="ECO:0000313" key="4">
    <source>
        <dbReference type="EMBL" id="CAJ0601529.1"/>
    </source>
</evidence>
<dbReference type="PRINTS" id="PR00837">
    <property type="entry name" value="V5TPXLIKE"/>
</dbReference>
<dbReference type="AlphaFoldDB" id="A0AA36H0L8"/>
<dbReference type="CDD" id="cd05380">
    <property type="entry name" value="CAP_euk"/>
    <property type="match status" value="2"/>
</dbReference>
<dbReference type="Gene3D" id="3.40.33.10">
    <property type="entry name" value="CAP"/>
    <property type="match status" value="2"/>
</dbReference>
<comment type="caution">
    <text evidence="4">The sequence shown here is derived from an EMBL/GenBank/DDBJ whole genome shotgun (WGS) entry which is preliminary data.</text>
</comment>
<evidence type="ECO:0000259" key="3">
    <source>
        <dbReference type="SMART" id="SM00198"/>
    </source>
</evidence>
<dbReference type="SUPFAM" id="SSF55797">
    <property type="entry name" value="PR-1-like"/>
    <property type="match status" value="2"/>
</dbReference>
<feature type="signal peptide" evidence="2">
    <location>
        <begin position="1"/>
        <end position="22"/>
    </location>
</feature>
<sequence length="485" mass="53165">MVHNFLFYTLGILAVLTSVCKGAAQCENGRLSEDAINSQVLDVINGKRSLVARGLETNAKNAKDGEYLPKGKAMNKLTWSCDLEAEALTFVSSCSDDKPDPAPGKSQIYFRDYDYDYELSFVIGDLFLAIDSEALVVNTNAVTYDGQTNLLNYANLIRASITEIGCGWRKCSGAHPTYILYCLTNQPELTNGEIIYEQGNGNCDSCPADTICEAAESLCYRNAPLTTTTNSKTTTSTTTTRTTTSTPPTTTSTTTTRVTTTLATTTQATTTPAKSEAILPLANPGENMQCPENIGMTDTLRMHFLDTTNYRRSILAKGQVTDNTNQLLPTATNMFLLIWDCELEKNAIDYVKTCPTTTYITRNDEEAGENIHRVPISSEVPTYRDAIKNAVVAWWKVVRQYPGPGATAMFYPMHYDSPIASYTRMAWSSTRRLGCAIGQCSSEYVVICRYLPRGNAIYYPMYNVGLVCSACPIGTSCQISLGLCG</sequence>
<proteinExistence type="predicted"/>
<dbReference type="InterPro" id="IPR035940">
    <property type="entry name" value="CAP_sf"/>
</dbReference>
<dbReference type="InterPro" id="IPR001283">
    <property type="entry name" value="CRISP-related"/>
</dbReference>
<dbReference type="PANTHER" id="PTHR10334">
    <property type="entry name" value="CYSTEINE-RICH SECRETORY PROTEIN-RELATED"/>
    <property type="match status" value="1"/>
</dbReference>
<feature type="chain" id="PRO_5041206232" description="SCP domain-containing protein" evidence="2">
    <location>
        <begin position="23"/>
        <end position="485"/>
    </location>
</feature>
<evidence type="ECO:0000256" key="2">
    <source>
        <dbReference type="SAM" id="SignalP"/>
    </source>
</evidence>
<name>A0AA36H0L8_CYLNA</name>